<organism evidence="6 7">
    <name type="scientific">Bowmanella pacifica</name>
    <dbReference type="NCBI Taxonomy" id="502051"/>
    <lineage>
        <taxon>Bacteria</taxon>
        <taxon>Pseudomonadati</taxon>
        <taxon>Pseudomonadota</taxon>
        <taxon>Gammaproteobacteria</taxon>
        <taxon>Alteromonadales</taxon>
        <taxon>Alteromonadaceae</taxon>
        <taxon>Bowmanella</taxon>
    </lineage>
</organism>
<accession>A0A918DMM5</accession>
<dbReference type="InterPro" id="IPR004046">
    <property type="entry name" value="GST_C"/>
</dbReference>
<evidence type="ECO:0000313" key="7">
    <source>
        <dbReference type="Proteomes" id="UP000606935"/>
    </source>
</evidence>
<dbReference type="PANTHER" id="PTHR44051:SF9">
    <property type="entry name" value="GLUTATHIONE S-TRANSFERASE 1"/>
    <property type="match status" value="1"/>
</dbReference>
<dbReference type="Proteomes" id="UP000606935">
    <property type="component" value="Unassembled WGS sequence"/>
</dbReference>
<keyword evidence="2" id="KW-0808">Transferase</keyword>
<dbReference type="GO" id="GO:0004601">
    <property type="term" value="F:peroxidase activity"/>
    <property type="evidence" value="ECO:0007669"/>
    <property type="project" value="UniProtKB-ARBA"/>
</dbReference>
<dbReference type="Gene3D" id="3.40.30.10">
    <property type="entry name" value="Glutaredoxin"/>
    <property type="match status" value="1"/>
</dbReference>
<gene>
    <name evidence="6" type="primary">gstA</name>
    <name evidence="6" type="ORF">GCM10010982_36730</name>
</gene>
<sequence length="222" mass="25432">MLQLHHLNNSRSQRVLWLLEELQIPYELQTYQRDAKTMLAPPALKALHPLGKSPLVTDDGLILAESGAIIQYLCEQYGPQWIPARGTEEYWHYHYWLHFAEGSLMPPMLLKLVMDKIRTNPMPFFIRPIARGIADKVMKAFVSPNIQNNLAFIEQSLADRQWFAGDRPSGADIQMSFPLEAAVSRGLVPESQQNIRAYVKRIQSRPAYQRALKTGPEYAYAL</sequence>
<dbReference type="InterPro" id="IPR036282">
    <property type="entry name" value="Glutathione-S-Trfase_C_sf"/>
</dbReference>
<dbReference type="SUPFAM" id="SSF52833">
    <property type="entry name" value="Thioredoxin-like"/>
    <property type="match status" value="1"/>
</dbReference>
<dbReference type="EMBL" id="BMLS01000008">
    <property type="protein sequence ID" value="GGO74277.1"/>
    <property type="molecule type" value="Genomic_DNA"/>
</dbReference>
<keyword evidence="7" id="KW-1185">Reference proteome</keyword>
<dbReference type="GO" id="GO:0005737">
    <property type="term" value="C:cytoplasm"/>
    <property type="evidence" value="ECO:0007669"/>
    <property type="project" value="UniProtKB-ARBA"/>
</dbReference>
<dbReference type="FunFam" id="3.40.30.10:FF:000156">
    <property type="entry name" value="Glutathione S-transferase 1"/>
    <property type="match status" value="1"/>
</dbReference>
<dbReference type="InterPro" id="IPR004045">
    <property type="entry name" value="Glutathione_S-Trfase_N"/>
</dbReference>
<dbReference type="PANTHER" id="PTHR44051">
    <property type="entry name" value="GLUTATHIONE S-TRANSFERASE-RELATED"/>
    <property type="match status" value="1"/>
</dbReference>
<proteinExistence type="predicted"/>
<reference evidence="6" key="2">
    <citation type="submission" date="2020-09" db="EMBL/GenBank/DDBJ databases">
        <authorList>
            <person name="Sun Q."/>
            <person name="Zhou Y."/>
        </authorList>
    </citation>
    <scope>NUCLEOTIDE SEQUENCE</scope>
    <source>
        <strain evidence="6">CGMCC 1.7086</strain>
    </source>
</reference>
<dbReference type="SUPFAM" id="SSF47616">
    <property type="entry name" value="GST C-terminal domain-like"/>
    <property type="match status" value="1"/>
</dbReference>
<evidence type="ECO:0000256" key="2">
    <source>
        <dbReference type="ARBA" id="ARBA00022679"/>
    </source>
</evidence>
<dbReference type="CDD" id="cd03189">
    <property type="entry name" value="GST_C_GTT1_like"/>
    <property type="match status" value="1"/>
</dbReference>
<dbReference type="AlphaFoldDB" id="A0A918DMM5"/>
<feature type="domain" description="GST N-terminal" evidence="4">
    <location>
        <begin position="1"/>
        <end position="81"/>
    </location>
</feature>
<comment type="catalytic activity">
    <reaction evidence="3">
        <text>RX + glutathione = an S-substituted glutathione + a halide anion + H(+)</text>
        <dbReference type="Rhea" id="RHEA:16437"/>
        <dbReference type="ChEBI" id="CHEBI:15378"/>
        <dbReference type="ChEBI" id="CHEBI:16042"/>
        <dbReference type="ChEBI" id="CHEBI:17792"/>
        <dbReference type="ChEBI" id="CHEBI:57925"/>
        <dbReference type="ChEBI" id="CHEBI:90779"/>
        <dbReference type="EC" id="2.5.1.18"/>
    </reaction>
</comment>
<dbReference type="Gene3D" id="1.20.1050.10">
    <property type="match status" value="1"/>
</dbReference>
<evidence type="ECO:0000313" key="6">
    <source>
        <dbReference type="EMBL" id="GGO74277.1"/>
    </source>
</evidence>
<dbReference type="PROSITE" id="PS50405">
    <property type="entry name" value="GST_CTER"/>
    <property type="match status" value="1"/>
</dbReference>
<dbReference type="PROSITE" id="PS50404">
    <property type="entry name" value="GST_NTER"/>
    <property type="match status" value="1"/>
</dbReference>
<feature type="domain" description="GST C-terminal" evidence="5">
    <location>
        <begin position="86"/>
        <end position="222"/>
    </location>
</feature>
<evidence type="ECO:0000259" key="4">
    <source>
        <dbReference type="PROSITE" id="PS50404"/>
    </source>
</evidence>
<dbReference type="InterPro" id="IPR040079">
    <property type="entry name" value="Glutathione_S-Trfase"/>
</dbReference>
<comment type="caution">
    <text evidence="6">The sequence shown here is derived from an EMBL/GenBank/DDBJ whole genome shotgun (WGS) entry which is preliminary data.</text>
</comment>
<evidence type="ECO:0000259" key="5">
    <source>
        <dbReference type="PROSITE" id="PS50405"/>
    </source>
</evidence>
<reference evidence="6" key="1">
    <citation type="journal article" date="2014" name="Int. J. Syst. Evol. Microbiol.">
        <title>Complete genome sequence of Corynebacterium casei LMG S-19264T (=DSM 44701T), isolated from a smear-ripened cheese.</title>
        <authorList>
            <consortium name="US DOE Joint Genome Institute (JGI-PGF)"/>
            <person name="Walter F."/>
            <person name="Albersmeier A."/>
            <person name="Kalinowski J."/>
            <person name="Ruckert C."/>
        </authorList>
    </citation>
    <scope>NUCLEOTIDE SEQUENCE</scope>
    <source>
        <strain evidence="6">CGMCC 1.7086</strain>
    </source>
</reference>
<dbReference type="InterPro" id="IPR010987">
    <property type="entry name" value="Glutathione-S-Trfase_C-like"/>
</dbReference>
<dbReference type="InterPro" id="IPR036249">
    <property type="entry name" value="Thioredoxin-like_sf"/>
</dbReference>
<evidence type="ECO:0000256" key="3">
    <source>
        <dbReference type="ARBA" id="ARBA00047960"/>
    </source>
</evidence>
<dbReference type="SFLD" id="SFLDG00358">
    <property type="entry name" value="Main_(cytGST)"/>
    <property type="match status" value="1"/>
</dbReference>
<dbReference type="SFLD" id="SFLDG01150">
    <property type="entry name" value="Main.1:_Beta-like"/>
    <property type="match status" value="1"/>
</dbReference>
<dbReference type="Pfam" id="PF13409">
    <property type="entry name" value="GST_N_2"/>
    <property type="match status" value="1"/>
</dbReference>
<dbReference type="RefSeq" id="WP_188698748.1">
    <property type="nucleotide sequence ID" value="NZ_BMLS01000008.1"/>
</dbReference>
<dbReference type="SFLD" id="SFLDS00019">
    <property type="entry name" value="Glutathione_Transferase_(cytos"/>
    <property type="match status" value="1"/>
</dbReference>
<evidence type="ECO:0000256" key="1">
    <source>
        <dbReference type="ARBA" id="ARBA00012452"/>
    </source>
</evidence>
<dbReference type="GO" id="GO:0004364">
    <property type="term" value="F:glutathione transferase activity"/>
    <property type="evidence" value="ECO:0007669"/>
    <property type="project" value="UniProtKB-EC"/>
</dbReference>
<dbReference type="CDD" id="cd03046">
    <property type="entry name" value="GST_N_GTT1_like"/>
    <property type="match status" value="1"/>
</dbReference>
<name>A0A918DMM5_9ALTE</name>
<dbReference type="Pfam" id="PF00043">
    <property type="entry name" value="GST_C"/>
    <property type="match status" value="1"/>
</dbReference>
<dbReference type="EC" id="2.5.1.18" evidence="1"/>
<protein>
    <recommendedName>
        <fullName evidence="1">glutathione transferase</fullName>
        <ecNumber evidence="1">2.5.1.18</ecNumber>
    </recommendedName>
</protein>